<dbReference type="dictyBase" id="DDB_G0289129"/>
<dbReference type="PRINTS" id="PR00081">
    <property type="entry name" value="GDHRDH"/>
</dbReference>
<organism evidence="2 3">
    <name type="scientific">Dictyostelium discoideum</name>
    <name type="common">Social amoeba</name>
    <dbReference type="NCBI Taxonomy" id="44689"/>
    <lineage>
        <taxon>Eukaryota</taxon>
        <taxon>Amoebozoa</taxon>
        <taxon>Evosea</taxon>
        <taxon>Eumycetozoa</taxon>
        <taxon>Dictyostelia</taxon>
        <taxon>Dictyosteliales</taxon>
        <taxon>Dictyosteliaceae</taxon>
        <taxon>Dictyostelium</taxon>
    </lineage>
</organism>
<dbReference type="InterPro" id="IPR051911">
    <property type="entry name" value="SDR_oxidoreductase"/>
</dbReference>
<dbReference type="GeneID" id="8626973"/>
<comment type="caution">
    <text evidence="2">The sequence shown here is derived from an EMBL/GenBank/DDBJ whole genome shotgun (WGS) entry which is preliminary data.</text>
</comment>
<dbReference type="KEGG" id="ddi:DDB_G0289129"/>
<dbReference type="HOGENOM" id="CLU_010194_2_9_1"/>
<dbReference type="InParanoid" id="Q54HZ1"/>
<dbReference type="eggNOG" id="KOG1205">
    <property type="taxonomic scope" value="Eukaryota"/>
</dbReference>
<proteinExistence type="inferred from homology"/>
<dbReference type="InterPro" id="IPR002347">
    <property type="entry name" value="SDR_fam"/>
</dbReference>
<evidence type="ECO:0000313" key="2">
    <source>
        <dbReference type="EMBL" id="EAL62872.1"/>
    </source>
</evidence>
<dbReference type="SMR" id="Q54HZ1"/>
<evidence type="ECO:0000313" key="3">
    <source>
        <dbReference type="Proteomes" id="UP000002195"/>
    </source>
</evidence>
<dbReference type="Proteomes" id="UP000002195">
    <property type="component" value="Unassembled WGS sequence"/>
</dbReference>
<dbReference type="PhylomeDB" id="Q54HZ1"/>
<name>Q54HZ1_DICDI</name>
<dbReference type="PANTHER" id="PTHR43976:SF8">
    <property type="entry name" value="SHORT-CHAIN DEHYDROGENASE_REDUCTASE FAMILY PROTEIN"/>
    <property type="match status" value="1"/>
</dbReference>
<dbReference type="PaxDb" id="44689-DDB0238274"/>
<dbReference type="Gene3D" id="3.40.50.720">
    <property type="entry name" value="NAD(P)-binding Rossmann-like Domain"/>
    <property type="match status" value="1"/>
</dbReference>
<dbReference type="VEuPathDB" id="AmoebaDB:DDB_G0289129"/>
<reference evidence="2 3" key="1">
    <citation type="journal article" date="2005" name="Nature">
        <title>The genome of the social amoeba Dictyostelium discoideum.</title>
        <authorList>
            <consortium name="The Dictyostelium discoideum Sequencing Consortium"/>
            <person name="Eichinger L."/>
            <person name="Pachebat J.A."/>
            <person name="Glockner G."/>
            <person name="Rajandream M.A."/>
            <person name="Sucgang R."/>
            <person name="Berriman M."/>
            <person name="Song J."/>
            <person name="Olsen R."/>
            <person name="Szafranski K."/>
            <person name="Xu Q."/>
            <person name="Tunggal B."/>
            <person name="Kummerfeld S."/>
            <person name="Madera M."/>
            <person name="Konfortov B.A."/>
            <person name="Rivero F."/>
            <person name="Bankier A.T."/>
            <person name="Lehmann R."/>
            <person name="Hamlin N."/>
            <person name="Davies R."/>
            <person name="Gaudet P."/>
            <person name="Fey P."/>
            <person name="Pilcher K."/>
            <person name="Chen G."/>
            <person name="Saunders D."/>
            <person name="Sodergren E."/>
            <person name="Davis P."/>
            <person name="Kerhornou A."/>
            <person name="Nie X."/>
            <person name="Hall N."/>
            <person name="Anjard C."/>
            <person name="Hemphill L."/>
            <person name="Bason N."/>
            <person name="Farbrother P."/>
            <person name="Desany B."/>
            <person name="Just E."/>
            <person name="Morio T."/>
            <person name="Rost R."/>
            <person name="Churcher C."/>
            <person name="Cooper J."/>
            <person name="Haydock S."/>
            <person name="van Driessche N."/>
            <person name="Cronin A."/>
            <person name="Goodhead I."/>
            <person name="Muzny D."/>
            <person name="Mourier T."/>
            <person name="Pain A."/>
            <person name="Lu M."/>
            <person name="Harper D."/>
            <person name="Lindsay R."/>
            <person name="Hauser H."/>
            <person name="James K."/>
            <person name="Quiles M."/>
            <person name="Madan Babu M."/>
            <person name="Saito T."/>
            <person name="Buchrieser C."/>
            <person name="Wardroper A."/>
            <person name="Felder M."/>
            <person name="Thangavelu M."/>
            <person name="Johnson D."/>
            <person name="Knights A."/>
            <person name="Loulseged H."/>
            <person name="Mungall K."/>
            <person name="Oliver K."/>
            <person name="Price C."/>
            <person name="Quail M.A."/>
            <person name="Urushihara H."/>
            <person name="Hernandez J."/>
            <person name="Rabbinowitsch E."/>
            <person name="Steffen D."/>
            <person name="Sanders M."/>
            <person name="Ma J."/>
            <person name="Kohara Y."/>
            <person name="Sharp S."/>
            <person name="Simmonds M."/>
            <person name="Spiegler S."/>
            <person name="Tivey A."/>
            <person name="Sugano S."/>
            <person name="White B."/>
            <person name="Walker D."/>
            <person name="Woodward J."/>
            <person name="Winckler T."/>
            <person name="Tanaka Y."/>
            <person name="Shaulsky G."/>
            <person name="Schleicher M."/>
            <person name="Weinstock G."/>
            <person name="Rosenthal A."/>
            <person name="Cox E.C."/>
            <person name="Chisholm R.L."/>
            <person name="Gibbs R."/>
            <person name="Loomis W.F."/>
            <person name="Platzer M."/>
            <person name="Kay R.R."/>
            <person name="Williams J."/>
            <person name="Dear P.H."/>
            <person name="Noegel A.A."/>
            <person name="Barrell B."/>
            <person name="Kuspa A."/>
        </authorList>
    </citation>
    <scope>NUCLEOTIDE SEQUENCE [LARGE SCALE GENOMIC DNA]</scope>
    <source>
        <strain evidence="2 3">AX4</strain>
    </source>
</reference>
<dbReference type="PANTHER" id="PTHR43976">
    <property type="entry name" value="SHORT CHAIN DEHYDROGENASE"/>
    <property type="match status" value="1"/>
</dbReference>
<protein>
    <submittedName>
        <fullName evidence="2">Short-chain dehydrogenase/reductase family protein</fullName>
    </submittedName>
</protein>
<gene>
    <name evidence="2" type="ORF">DDB_G0289129</name>
</gene>
<dbReference type="InterPro" id="IPR020904">
    <property type="entry name" value="Sc_DH/Rdtase_CS"/>
</dbReference>
<comment type="similarity">
    <text evidence="1">Belongs to the short-chain dehydrogenases/reductases (SDR) family.</text>
</comment>
<keyword evidence="3" id="KW-1185">Reference proteome</keyword>
<dbReference type="PROSITE" id="PS00061">
    <property type="entry name" value="ADH_SHORT"/>
    <property type="match status" value="1"/>
</dbReference>
<dbReference type="FunCoup" id="Q54HZ1">
    <property type="interactions" value="3"/>
</dbReference>
<dbReference type="RefSeq" id="XP_636372.1">
    <property type="nucleotide sequence ID" value="XM_631280.1"/>
</dbReference>
<evidence type="ECO:0000256" key="1">
    <source>
        <dbReference type="RuleBase" id="RU000363"/>
    </source>
</evidence>
<accession>Q54HZ1</accession>
<sequence length="294" mass="32826">MQAYSNFKVWYCTGTSTGLGLAVVKKLLSIPTNKVVAITRNPQKLEKEIPVEHLPNLLAIKADISSEESIKESISATMEAFGRIDVVVSNAGCSIAGAVEEMSVEEVKKVFDINFFASFIIARNVTPIMRKQGEGFIMIVGSVLSWFCLPEYVAYNASKFALRGLAYTLGLELEKFNIKVMLLSPSGFKTSFINDNQEFSNVLIEGYKTKDVVHWLDSVINDGRGDPEKFAEVLIEMSTKEKPPKNMFFGTSSIDWMEDEFKKQVEELRLNKEVSIGTDFPGVGDTFKLIQDEN</sequence>
<dbReference type="PRINTS" id="PR00080">
    <property type="entry name" value="SDRFAMILY"/>
</dbReference>
<dbReference type="InterPro" id="IPR036291">
    <property type="entry name" value="NAD(P)-bd_dom_sf"/>
</dbReference>
<dbReference type="Pfam" id="PF00106">
    <property type="entry name" value="adh_short"/>
    <property type="match status" value="1"/>
</dbReference>
<dbReference type="AlphaFoldDB" id="Q54HZ1"/>
<dbReference type="CDD" id="cd05374">
    <property type="entry name" value="17beta-HSD-like_SDR_c"/>
    <property type="match status" value="1"/>
</dbReference>
<dbReference type="SUPFAM" id="SSF51735">
    <property type="entry name" value="NAD(P)-binding Rossmann-fold domains"/>
    <property type="match status" value="1"/>
</dbReference>
<dbReference type="STRING" id="44689.Q54HZ1"/>
<dbReference type="EMBL" id="AAFI02000130">
    <property type="protein sequence ID" value="EAL62872.1"/>
    <property type="molecule type" value="Genomic_DNA"/>
</dbReference>
<dbReference type="OMA" id="WKDVICD"/>